<comment type="caution">
    <text evidence="1">The sequence shown here is derived from an EMBL/GenBank/DDBJ whole genome shotgun (WGS) entry which is preliminary data.</text>
</comment>
<organism evidence="1 2">
    <name type="scientific">Brachionus plicatilis</name>
    <name type="common">Marine rotifer</name>
    <name type="synonym">Brachionus muelleri</name>
    <dbReference type="NCBI Taxonomy" id="10195"/>
    <lineage>
        <taxon>Eukaryota</taxon>
        <taxon>Metazoa</taxon>
        <taxon>Spiralia</taxon>
        <taxon>Gnathifera</taxon>
        <taxon>Rotifera</taxon>
        <taxon>Eurotatoria</taxon>
        <taxon>Monogononta</taxon>
        <taxon>Pseudotrocha</taxon>
        <taxon>Ploima</taxon>
        <taxon>Brachionidae</taxon>
        <taxon>Brachionus</taxon>
    </lineage>
</organism>
<protein>
    <submittedName>
        <fullName evidence="1">Uncharacterized protein</fullName>
    </submittedName>
</protein>
<name>A0A3M7R0F4_BRAPC</name>
<proteinExistence type="predicted"/>
<sequence length="85" mass="9791">MSSQIYGDNNILIIKNIMSFLYSSINELAHAIEKERKKEKIVRQQLHSGVGYLRCLDSKPSLYSSTNLAKRFNTECVNNKLISFH</sequence>
<dbReference type="AlphaFoldDB" id="A0A3M7R0F4"/>
<evidence type="ECO:0000313" key="2">
    <source>
        <dbReference type="Proteomes" id="UP000276133"/>
    </source>
</evidence>
<accession>A0A3M7R0F4</accession>
<gene>
    <name evidence="1" type="ORF">BpHYR1_046050</name>
</gene>
<evidence type="ECO:0000313" key="1">
    <source>
        <dbReference type="EMBL" id="RNA16959.1"/>
    </source>
</evidence>
<reference evidence="1 2" key="1">
    <citation type="journal article" date="2018" name="Sci. Rep.">
        <title>Genomic signatures of local adaptation to the degree of environmental predictability in rotifers.</title>
        <authorList>
            <person name="Franch-Gras L."/>
            <person name="Hahn C."/>
            <person name="Garcia-Roger E.M."/>
            <person name="Carmona M.J."/>
            <person name="Serra M."/>
            <person name="Gomez A."/>
        </authorList>
    </citation>
    <scope>NUCLEOTIDE SEQUENCE [LARGE SCALE GENOMIC DNA]</scope>
    <source>
        <strain evidence="1">HYR1</strain>
    </source>
</reference>
<dbReference type="EMBL" id="REGN01004575">
    <property type="protein sequence ID" value="RNA16959.1"/>
    <property type="molecule type" value="Genomic_DNA"/>
</dbReference>
<keyword evidence="2" id="KW-1185">Reference proteome</keyword>
<dbReference type="Proteomes" id="UP000276133">
    <property type="component" value="Unassembled WGS sequence"/>
</dbReference>